<keyword evidence="2" id="KW-0805">Transcription regulation</keyword>
<dbReference type="GO" id="GO:0003677">
    <property type="term" value="F:DNA binding"/>
    <property type="evidence" value="ECO:0007669"/>
    <property type="project" value="UniProtKB-KW"/>
</dbReference>
<organism evidence="6 7">
    <name type="scientific">Sutterella megalosphaeroides</name>
    <dbReference type="NCBI Taxonomy" id="2494234"/>
    <lineage>
        <taxon>Bacteria</taxon>
        <taxon>Pseudomonadati</taxon>
        <taxon>Pseudomonadota</taxon>
        <taxon>Betaproteobacteria</taxon>
        <taxon>Burkholderiales</taxon>
        <taxon>Sutterellaceae</taxon>
        <taxon>Sutterella</taxon>
    </lineage>
</organism>
<dbReference type="InterPro" id="IPR036390">
    <property type="entry name" value="WH_DNA-bd_sf"/>
</dbReference>
<dbReference type="SUPFAM" id="SSF46785">
    <property type="entry name" value="Winged helix' DNA-binding domain"/>
    <property type="match status" value="1"/>
</dbReference>
<accession>A0A2Z6IC09</accession>
<dbReference type="AlphaFoldDB" id="A0A2Z6IC09"/>
<dbReference type="PANTHER" id="PTHR30419:SF2">
    <property type="entry name" value="LYSR FAMILY TRANSCRIPTIONAL REGULATOR"/>
    <property type="match status" value="1"/>
</dbReference>
<evidence type="ECO:0000256" key="4">
    <source>
        <dbReference type="ARBA" id="ARBA00023163"/>
    </source>
</evidence>
<name>A0A2Z6IC09_9BURK</name>
<dbReference type="Gene3D" id="1.10.10.10">
    <property type="entry name" value="Winged helix-like DNA-binding domain superfamily/Winged helix DNA-binding domain"/>
    <property type="match status" value="1"/>
</dbReference>
<dbReference type="KEGG" id="sutt:SUTMEG_13310"/>
<dbReference type="SUPFAM" id="SSF53850">
    <property type="entry name" value="Periplasmic binding protein-like II"/>
    <property type="match status" value="1"/>
</dbReference>
<feature type="domain" description="HTH lysR-type" evidence="5">
    <location>
        <begin position="1"/>
        <end position="60"/>
    </location>
</feature>
<comment type="similarity">
    <text evidence="1">Belongs to the LysR transcriptional regulatory family.</text>
</comment>
<dbReference type="GO" id="GO:0003700">
    <property type="term" value="F:DNA-binding transcription factor activity"/>
    <property type="evidence" value="ECO:0007669"/>
    <property type="project" value="InterPro"/>
</dbReference>
<keyword evidence="3" id="KW-0238">DNA-binding</keyword>
<evidence type="ECO:0000256" key="1">
    <source>
        <dbReference type="ARBA" id="ARBA00009437"/>
    </source>
</evidence>
<evidence type="ECO:0000256" key="3">
    <source>
        <dbReference type="ARBA" id="ARBA00023125"/>
    </source>
</evidence>
<dbReference type="Pfam" id="PF00126">
    <property type="entry name" value="HTH_1"/>
    <property type="match status" value="1"/>
</dbReference>
<dbReference type="InterPro" id="IPR000847">
    <property type="entry name" value="LysR_HTH_N"/>
</dbReference>
<dbReference type="Gene3D" id="3.40.190.290">
    <property type="match status" value="1"/>
</dbReference>
<dbReference type="PROSITE" id="PS50931">
    <property type="entry name" value="HTH_LYSR"/>
    <property type="match status" value="1"/>
</dbReference>
<proteinExistence type="inferred from homology"/>
<keyword evidence="7" id="KW-1185">Reference proteome</keyword>
<reference evidence="6 7" key="1">
    <citation type="journal article" date="2018" name="Int. J. Syst. Evol. Microbiol.">
        <title>Mesosutterella multiformis gen. nov., sp. nov., a member of the family Sutterellaceae and Sutterella megalosphaeroides sp. nov., isolated from human faeces.</title>
        <authorList>
            <person name="Sakamoto M."/>
            <person name="Ikeyama N."/>
            <person name="Kunihiro T."/>
            <person name="Iino T."/>
            <person name="Yuki M."/>
            <person name="Ohkuma M."/>
        </authorList>
    </citation>
    <scope>NUCLEOTIDE SEQUENCE [LARGE SCALE GENOMIC DNA]</scope>
    <source>
        <strain evidence="6 7">6FBBBH3</strain>
    </source>
</reference>
<dbReference type="Pfam" id="PF03466">
    <property type="entry name" value="LysR_substrate"/>
    <property type="match status" value="1"/>
</dbReference>
<dbReference type="Proteomes" id="UP000271003">
    <property type="component" value="Chromosome"/>
</dbReference>
<evidence type="ECO:0000313" key="7">
    <source>
        <dbReference type="Proteomes" id="UP000271003"/>
    </source>
</evidence>
<dbReference type="InterPro" id="IPR036388">
    <property type="entry name" value="WH-like_DNA-bd_sf"/>
</dbReference>
<dbReference type="PANTHER" id="PTHR30419">
    <property type="entry name" value="HTH-TYPE TRANSCRIPTIONAL REGULATOR YBHD"/>
    <property type="match status" value="1"/>
</dbReference>
<gene>
    <name evidence="6" type="ORF">SUTMEG_13310</name>
</gene>
<dbReference type="InterPro" id="IPR005119">
    <property type="entry name" value="LysR_subst-bd"/>
</dbReference>
<keyword evidence="4" id="KW-0804">Transcription</keyword>
<evidence type="ECO:0000259" key="5">
    <source>
        <dbReference type="PROSITE" id="PS50931"/>
    </source>
</evidence>
<dbReference type="OrthoDB" id="9785974at2"/>
<dbReference type="EMBL" id="AP018786">
    <property type="protein sequence ID" value="BBF23440.1"/>
    <property type="molecule type" value="Genomic_DNA"/>
</dbReference>
<sequence>MHYDLTDLRMFLALARTLNMAAAAVESGRSTAALSQRLKKFEAEVGTPLFVREARGLALTSAGHALKPLAEDVLATSARMESALAAFQPGSRPVLRIASNTSGIQNHLLPAVGAFLREHSVRLVFLERQSRAAVEAVLAGEANLAFSVERAAREFEPEAHVVPFTVDRHVLVADPDHPLAREESVRLRDIIDFPYVGLPETAPMGRAMRERTRALGLRYEPVVEVPSFSLMLRLVLDGAGIAVVPRSALRPFGGLEKLAVVRIEEPWALRPLVFAYAAARPPVGAARDFLDFLGRGGRIG</sequence>
<protein>
    <submittedName>
        <fullName evidence="6">Transcriptional regulator</fullName>
    </submittedName>
</protein>
<evidence type="ECO:0000313" key="6">
    <source>
        <dbReference type="EMBL" id="BBF23440.1"/>
    </source>
</evidence>
<evidence type="ECO:0000256" key="2">
    <source>
        <dbReference type="ARBA" id="ARBA00023015"/>
    </source>
</evidence>
<dbReference type="RefSeq" id="WP_120177048.1">
    <property type="nucleotide sequence ID" value="NZ_AP018786.1"/>
</dbReference>
<dbReference type="InterPro" id="IPR050950">
    <property type="entry name" value="HTH-type_LysR_regulators"/>
</dbReference>
<dbReference type="GO" id="GO:0005829">
    <property type="term" value="C:cytosol"/>
    <property type="evidence" value="ECO:0007669"/>
    <property type="project" value="TreeGrafter"/>
</dbReference>